<reference evidence="1 2" key="1">
    <citation type="journal article" date="2015" name="Genome Announc.">
        <title>Expanding the biotechnology potential of lactobacilli through comparative genomics of 213 strains and associated genera.</title>
        <authorList>
            <person name="Sun Z."/>
            <person name="Harris H.M."/>
            <person name="McCann A."/>
            <person name="Guo C."/>
            <person name="Argimon S."/>
            <person name="Zhang W."/>
            <person name="Yang X."/>
            <person name="Jeffery I.B."/>
            <person name="Cooney J.C."/>
            <person name="Kagawa T.F."/>
            <person name="Liu W."/>
            <person name="Song Y."/>
            <person name="Salvetti E."/>
            <person name="Wrobel A."/>
            <person name="Rasinkangas P."/>
            <person name="Parkhill J."/>
            <person name="Rea M.C."/>
            <person name="O'Sullivan O."/>
            <person name="Ritari J."/>
            <person name="Douillard F.P."/>
            <person name="Paul Ross R."/>
            <person name="Yang R."/>
            <person name="Briner A.E."/>
            <person name="Felis G.E."/>
            <person name="de Vos W.M."/>
            <person name="Barrangou R."/>
            <person name="Klaenhammer T.R."/>
            <person name="Caufield P.W."/>
            <person name="Cui Y."/>
            <person name="Zhang H."/>
            <person name="O'Toole P.W."/>
        </authorList>
    </citation>
    <scope>NUCLEOTIDE SEQUENCE [LARGE SCALE GENOMIC DNA]</scope>
    <source>
        <strain evidence="1 2">DSM 15945</strain>
    </source>
</reference>
<dbReference type="SUPFAM" id="SSF101386">
    <property type="entry name" value="all-alpha NTP pyrophosphatases"/>
    <property type="match status" value="1"/>
</dbReference>
<dbReference type="GO" id="GO:0009143">
    <property type="term" value="P:nucleoside triphosphate catabolic process"/>
    <property type="evidence" value="ECO:0007669"/>
    <property type="project" value="InterPro"/>
</dbReference>
<gene>
    <name evidence="1" type="ORF">FC50_GL001301</name>
</gene>
<dbReference type="PANTHER" id="PTHR46523:SF1">
    <property type="entry name" value="DCTP PYROPHOSPHATASE 1"/>
    <property type="match status" value="1"/>
</dbReference>
<proteinExistence type="predicted"/>
<dbReference type="Pfam" id="PF12643">
    <property type="entry name" value="MazG-like"/>
    <property type="match status" value="1"/>
</dbReference>
<dbReference type="AlphaFoldDB" id="A0A0R1TXN3"/>
<dbReference type="PATRIC" id="fig|1423783.4.peg.1343"/>
<dbReference type="STRING" id="1423783.FC50_GL001301"/>
<dbReference type="InterPro" id="IPR052555">
    <property type="entry name" value="dCTP_Pyrophosphatase"/>
</dbReference>
<dbReference type="InterPro" id="IPR025984">
    <property type="entry name" value="DCTPP"/>
</dbReference>
<name>A0A0R1TXN3_9LACO</name>
<evidence type="ECO:0000313" key="2">
    <source>
        <dbReference type="Proteomes" id="UP000051922"/>
    </source>
</evidence>
<dbReference type="CDD" id="cd11537">
    <property type="entry name" value="NTP-PPase_RS21-C6_like"/>
    <property type="match status" value="1"/>
</dbReference>
<evidence type="ECO:0000313" key="1">
    <source>
        <dbReference type="EMBL" id="KRL85901.1"/>
    </source>
</evidence>
<dbReference type="Proteomes" id="UP000051922">
    <property type="component" value="Unassembled WGS sequence"/>
</dbReference>
<dbReference type="Gene3D" id="1.10.287.1080">
    <property type="entry name" value="MazG-like"/>
    <property type="match status" value="1"/>
</dbReference>
<comment type="caution">
    <text evidence="1">The sequence shown here is derived from an EMBL/GenBank/DDBJ whole genome shotgun (WGS) entry which is preliminary data.</text>
</comment>
<evidence type="ECO:0008006" key="3">
    <source>
        <dbReference type="Google" id="ProtNLM"/>
    </source>
</evidence>
<dbReference type="PIRSF" id="PIRSF029826">
    <property type="entry name" value="UCP029826_pph"/>
    <property type="match status" value="1"/>
</dbReference>
<organism evidence="1 2">
    <name type="scientific">Lacticaseibacillus pantheris DSM 15945 = JCM 12539 = NBRC 106106</name>
    <dbReference type="NCBI Taxonomy" id="1423783"/>
    <lineage>
        <taxon>Bacteria</taxon>
        <taxon>Bacillati</taxon>
        <taxon>Bacillota</taxon>
        <taxon>Bacilli</taxon>
        <taxon>Lactobacillales</taxon>
        <taxon>Lactobacillaceae</taxon>
        <taxon>Lacticaseibacillus</taxon>
    </lineage>
</organism>
<dbReference type="GO" id="GO:0047429">
    <property type="term" value="F:nucleoside triphosphate diphosphatase activity"/>
    <property type="evidence" value="ECO:0007669"/>
    <property type="project" value="InterPro"/>
</dbReference>
<dbReference type="EMBL" id="AZFJ01000049">
    <property type="protein sequence ID" value="KRL85901.1"/>
    <property type="molecule type" value="Genomic_DNA"/>
</dbReference>
<sequence>MLAQIVAFRDSKGWAEYHTLPNLAKSLSIEASEVLEIFQWLDTGDQLGKDEQAHLTEELADVLTYTFFMCDRLGVDPLKLVAAKNAINRGRHWAQTEND</sequence>
<accession>A0A0R1TXN3</accession>
<protein>
    <recommendedName>
        <fullName evidence="3">Nucleotide pyrophosphohydrolase</fullName>
    </recommendedName>
</protein>
<dbReference type="PANTHER" id="PTHR46523">
    <property type="entry name" value="DCTP PYROPHOSPHATASE 1"/>
    <property type="match status" value="1"/>
</dbReference>
<keyword evidence="2" id="KW-1185">Reference proteome</keyword>